<evidence type="ECO:0000259" key="9">
    <source>
        <dbReference type="PROSITE" id="PS50846"/>
    </source>
</evidence>
<dbReference type="AlphaFoldDB" id="A0A0D3IMG0"/>
<feature type="domain" description="HMA" evidence="9">
    <location>
        <begin position="276"/>
        <end position="342"/>
    </location>
</feature>
<dbReference type="SUPFAM" id="SSF55008">
    <property type="entry name" value="HMA, heavy metal-associated domain"/>
    <property type="match status" value="3"/>
</dbReference>
<sequence length="670" mass="67593">MPAEQDLLRLCGGAPTSSDSLVTDSSAVLSGCSSLSATPTTARPSPAARAPPAAAAPATTTLSVEGMMCSHCTGKVEQVLSAVAGVKNVVVDLKANTAVVTGSADEAALVAAVEGAGFRARVAGGPPTTTLSVEGMMCSHCTGKVEQVLSAVAGVEGVVVDLKGSCAVVTGSADEAALVEAVVDAGFKAALASGAADEAGGARGGAPEGRGGALAFEAPASLEAVAVEISASPLPGSPIPPKAGKDSSAALLLPRSALGTSPARSKQTKKAEESGGSVTLGVGGMTCDSCRTGVERCLAAQPGVTSAAVSLMGRRALVSFDPSLVSPAKLAEAVQSLGFDATVIDDGESPLSAGPLSSSALSREALSWRRQFLGSQPLAAPRSLVFSVPVFVIAMALPVDTFGGGEALPGLPWRTLLLWLLVTPVQFGFGCQFYRRAFRALSHGSPNMDALASMLITFILLGKYLEASAKRKTSEALSKLVSLVPPTALLCPPGSLPGAGGDDGDEAARSVPVADLRTGDVVQVPPGAQLPVDGEVVHGSSEVNEHMVTGEPVPVPKAEGAQVLAKIMKVVSDAQMRRPDVQAFADRISSVFVPAVVALALLTHRASSLAFMFGCAIHLPPMFAGAAMALSSVSVVCSSLLLRCYRPPKLPRHCAAQLDGAASTRASVEV</sequence>
<reference evidence="10" key="2">
    <citation type="submission" date="2024-10" db="UniProtKB">
        <authorList>
            <consortium name="EnsemblProtists"/>
        </authorList>
    </citation>
    <scope>IDENTIFICATION</scope>
</reference>
<reference evidence="11" key="1">
    <citation type="journal article" date="2013" name="Nature">
        <title>Pan genome of the phytoplankton Emiliania underpins its global distribution.</title>
        <authorList>
            <person name="Read B.A."/>
            <person name="Kegel J."/>
            <person name="Klute M.J."/>
            <person name="Kuo A."/>
            <person name="Lefebvre S.C."/>
            <person name="Maumus F."/>
            <person name="Mayer C."/>
            <person name="Miller J."/>
            <person name="Monier A."/>
            <person name="Salamov A."/>
            <person name="Young J."/>
            <person name="Aguilar M."/>
            <person name="Claverie J.M."/>
            <person name="Frickenhaus S."/>
            <person name="Gonzalez K."/>
            <person name="Herman E.K."/>
            <person name="Lin Y.C."/>
            <person name="Napier J."/>
            <person name="Ogata H."/>
            <person name="Sarno A.F."/>
            <person name="Shmutz J."/>
            <person name="Schroeder D."/>
            <person name="de Vargas C."/>
            <person name="Verret F."/>
            <person name="von Dassow P."/>
            <person name="Valentin K."/>
            <person name="Van de Peer Y."/>
            <person name="Wheeler G."/>
            <person name="Dacks J.B."/>
            <person name="Delwiche C.F."/>
            <person name="Dyhrman S.T."/>
            <person name="Glockner G."/>
            <person name="John U."/>
            <person name="Richards T."/>
            <person name="Worden A.Z."/>
            <person name="Zhang X."/>
            <person name="Grigoriev I.V."/>
            <person name="Allen A.E."/>
            <person name="Bidle K."/>
            <person name="Borodovsky M."/>
            <person name="Bowler C."/>
            <person name="Brownlee C."/>
            <person name="Cock J.M."/>
            <person name="Elias M."/>
            <person name="Gladyshev V.N."/>
            <person name="Groth M."/>
            <person name="Guda C."/>
            <person name="Hadaegh A."/>
            <person name="Iglesias-Rodriguez M.D."/>
            <person name="Jenkins J."/>
            <person name="Jones B.M."/>
            <person name="Lawson T."/>
            <person name="Leese F."/>
            <person name="Lindquist E."/>
            <person name="Lobanov A."/>
            <person name="Lomsadze A."/>
            <person name="Malik S.B."/>
            <person name="Marsh M.E."/>
            <person name="Mackinder L."/>
            <person name="Mock T."/>
            <person name="Mueller-Roeber B."/>
            <person name="Pagarete A."/>
            <person name="Parker M."/>
            <person name="Probert I."/>
            <person name="Quesneville H."/>
            <person name="Raines C."/>
            <person name="Rensing S.A."/>
            <person name="Riano-Pachon D.M."/>
            <person name="Richier S."/>
            <person name="Rokitta S."/>
            <person name="Shiraiwa Y."/>
            <person name="Soanes D.M."/>
            <person name="van der Giezen M."/>
            <person name="Wahlund T.M."/>
            <person name="Williams B."/>
            <person name="Wilson W."/>
            <person name="Wolfe G."/>
            <person name="Wurch L.L."/>
        </authorList>
    </citation>
    <scope>NUCLEOTIDE SEQUENCE</scope>
</reference>
<keyword evidence="2" id="KW-0479">Metal-binding</keyword>
<keyword evidence="8" id="KW-0812">Transmembrane</keyword>
<dbReference type="GO" id="GO:0016020">
    <property type="term" value="C:membrane"/>
    <property type="evidence" value="ECO:0007669"/>
    <property type="project" value="TreeGrafter"/>
</dbReference>
<dbReference type="CDD" id="cd00371">
    <property type="entry name" value="HMA"/>
    <property type="match status" value="3"/>
</dbReference>
<evidence type="ECO:0000256" key="6">
    <source>
        <dbReference type="ARBA" id="ARBA00023008"/>
    </source>
</evidence>
<evidence type="ECO:0000256" key="3">
    <source>
        <dbReference type="ARBA" id="ARBA00022796"/>
    </source>
</evidence>
<evidence type="ECO:0000313" key="11">
    <source>
        <dbReference type="Proteomes" id="UP000013827"/>
    </source>
</evidence>
<keyword evidence="3" id="KW-0187">Copper transport</keyword>
<feature type="region of interest" description="Disordered" evidence="7">
    <location>
        <begin position="34"/>
        <end position="54"/>
    </location>
</feature>
<dbReference type="PROSITE" id="PS50846">
    <property type="entry name" value="HMA_2"/>
    <property type="match status" value="3"/>
</dbReference>
<dbReference type="Pfam" id="PF00403">
    <property type="entry name" value="HMA"/>
    <property type="match status" value="3"/>
</dbReference>
<dbReference type="EnsemblProtists" id="EOD12445">
    <property type="protein sequence ID" value="EOD12445"/>
    <property type="gene ID" value="EMIHUDRAFT_464871"/>
</dbReference>
<dbReference type="GO" id="GO:0043682">
    <property type="term" value="F:P-type divalent copper transporter activity"/>
    <property type="evidence" value="ECO:0007669"/>
    <property type="project" value="TreeGrafter"/>
</dbReference>
<dbReference type="InterPro" id="IPR059000">
    <property type="entry name" value="ATPase_P-type_domA"/>
</dbReference>
<dbReference type="GO" id="GO:0055070">
    <property type="term" value="P:copper ion homeostasis"/>
    <property type="evidence" value="ECO:0007669"/>
    <property type="project" value="TreeGrafter"/>
</dbReference>
<dbReference type="eggNOG" id="KOG0207">
    <property type="taxonomic scope" value="Eukaryota"/>
</dbReference>
<protein>
    <recommendedName>
        <fullName evidence="9">HMA domain-containing protein</fullName>
    </recommendedName>
</protein>
<keyword evidence="3" id="KW-0406">Ion transport</keyword>
<keyword evidence="5" id="KW-1278">Translocase</keyword>
<keyword evidence="4" id="KW-0460">Magnesium</keyword>
<dbReference type="HOGENOM" id="CLU_410186_0_0_1"/>
<accession>A0A0D3IMG0</accession>
<dbReference type="PROSITE" id="PS01047">
    <property type="entry name" value="HMA_1"/>
    <property type="match status" value="3"/>
</dbReference>
<dbReference type="InterPro" id="IPR006121">
    <property type="entry name" value="HMA_dom"/>
</dbReference>
<dbReference type="PANTHER" id="PTHR43520:SF8">
    <property type="entry name" value="P-TYPE CU(+) TRANSPORTER"/>
    <property type="match status" value="1"/>
</dbReference>
<dbReference type="Pfam" id="PF00122">
    <property type="entry name" value="E1-E2_ATPase"/>
    <property type="match status" value="1"/>
</dbReference>
<evidence type="ECO:0000256" key="7">
    <source>
        <dbReference type="SAM" id="MobiDB-lite"/>
    </source>
</evidence>
<name>A0A0D3IMG0_EMIH1</name>
<evidence type="ECO:0000256" key="8">
    <source>
        <dbReference type="SAM" id="Phobius"/>
    </source>
</evidence>
<dbReference type="RefSeq" id="XP_005764874.1">
    <property type="nucleotide sequence ID" value="XM_005764817.1"/>
</dbReference>
<dbReference type="NCBIfam" id="TIGR00003">
    <property type="entry name" value="copper ion binding protein"/>
    <property type="match status" value="2"/>
</dbReference>
<organism evidence="10 11">
    <name type="scientific">Emiliania huxleyi (strain CCMP1516)</name>
    <dbReference type="NCBI Taxonomy" id="280463"/>
    <lineage>
        <taxon>Eukaryota</taxon>
        <taxon>Haptista</taxon>
        <taxon>Haptophyta</taxon>
        <taxon>Prymnesiophyceae</taxon>
        <taxon>Isochrysidales</taxon>
        <taxon>Noelaerhabdaceae</taxon>
        <taxon>Emiliania</taxon>
    </lineage>
</organism>
<keyword evidence="8" id="KW-1133">Transmembrane helix</keyword>
<evidence type="ECO:0000256" key="2">
    <source>
        <dbReference type="ARBA" id="ARBA00022723"/>
    </source>
</evidence>
<dbReference type="STRING" id="2903.R1DD50"/>
<evidence type="ECO:0000256" key="4">
    <source>
        <dbReference type="ARBA" id="ARBA00022842"/>
    </source>
</evidence>
<keyword evidence="3" id="KW-0813">Transport</keyword>
<proteinExistence type="predicted"/>
<dbReference type="PRINTS" id="PR00942">
    <property type="entry name" value="CUATPASEI"/>
</dbReference>
<dbReference type="GeneID" id="17258595"/>
<keyword evidence="6" id="KW-0186">Copper</keyword>
<evidence type="ECO:0000256" key="5">
    <source>
        <dbReference type="ARBA" id="ARBA00022967"/>
    </source>
</evidence>
<keyword evidence="8" id="KW-0472">Membrane</keyword>
<dbReference type="Proteomes" id="UP000013827">
    <property type="component" value="Unassembled WGS sequence"/>
</dbReference>
<dbReference type="InterPro" id="IPR036163">
    <property type="entry name" value="HMA_dom_sf"/>
</dbReference>
<feature type="transmembrane region" description="Helical" evidence="8">
    <location>
        <begin position="622"/>
        <end position="642"/>
    </location>
</feature>
<dbReference type="InterPro" id="IPR006122">
    <property type="entry name" value="HMA_Cu_ion-bd"/>
</dbReference>
<dbReference type="PaxDb" id="2903-EOD12445"/>
<feature type="domain" description="HMA" evidence="9">
    <location>
        <begin position="127"/>
        <end position="190"/>
    </location>
</feature>
<dbReference type="OMA" id="CTGKVEQ"/>
<dbReference type="GO" id="GO:0005507">
    <property type="term" value="F:copper ion binding"/>
    <property type="evidence" value="ECO:0007669"/>
    <property type="project" value="InterPro"/>
</dbReference>
<comment type="subcellular location">
    <subcellularLocation>
        <location evidence="1">Endomembrane system</location>
        <topology evidence="1">Multi-pass membrane protein</topology>
    </subcellularLocation>
</comment>
<dbReference type="InterPro" id="IPR008250">
    <property type="entry name" value="ATPase_P-typ_transduc_dom_A_sf"/>
</dbReference>
<dbReference type="SUPFAM" id="SSF81653">
    <property type="entry name" value="Calcium ATPase, transduction domain A"/>
    <property type="match status" value="1"/>
</dbReference>
<dbReference type="Gene3D" id="2.70.150.10">
    <property type="entry name" value="Calcium-transporting ATPase, cytoplasmic transduction domain A"/>
    <property type="match status" value="1"/>
</dbReference>
<dbReference type="PANTHER" id="PTHR43520">
    <property type="entry name" value="ATP7, ISOFORM B"/>
    <property type="match status" value="1"/>
</dbReference>
<dbReference type="KEGG" id="ehx:EMIHUDRAFT_464871"/>
<evidence type="ECO:0000256" key="1">
    <source>
        <dbReference type="ARBA" id="ARBA00004127"/>
    </source>
</evidence>
<keyword evidence="11" id="KW-1185">Reference proteome</keyword>
<evidence type="ECO:0000313" key="10">
    <source>
        <dbReference type="EnsemblProtists" id="EOD12445"/>
    </source>
</evidence>
<dbReference type="Gene3D" id="3.30.70.100">
    <property type="match status" value="3"/>
</dbReference>
<dbReference type="InterPro" id="IPR017969">
    <property type="entry name" value="Heavy-metal-associated_CS"/>
</dbReference>
<dbReference type="FunFam" id="3.30.70.100:FF:000001">
    <property type="entry name" value="ATPase copper transporting beta"/>
    <property type="match status" value="1"/>
</dbReference>
<feature type="domain" description="HMA" evidence="9">
    <location>
        <begin position="58"/>
        <end position="121"/>
    </location>
</feature>